<dbReference type="Pfam" id="PF22624">
    <property type="entry name" value="AASDHPPT_N"/>
    <property type="match status" value="1"/>
</dbReference>
<dbReference type="Pfam" id="PF01648">
    <property type="entry name" value="ACPS"/>
    <property type="match status" value="1"/>
</dbReference>
<evidence type="ECO:0000256" key="1">
    <source>
        <dbReference type="ARBA" id="ARBA00010990"/>
    </source>
</evidence>
<evidence type="ECO:0000259" key="4">
    <source>
        <dbReference type="Pfam" id="PF22624"/>
    </source>
</evidence>
<dbReference type="InterPro" id="IPR050559">
    <property type="entry name" value="P-Pant_transferase_sf"/>
</dbReference>
<dbReference type="PANTHER" id="PTHR12215:SF10">
    <property type="entry name" value="L-AMINOADIPATE-SEMIALDEHYDE DEHYDROGENASE-PHOSPHOPANTETHEINYL TRANSFERASE"/>
    <property type="match status" value="1"/>
</dbReference>
<feature type="domain" description="4'-phosphopantetheinyl transferase" evidence="3">
    <location>
        <begin position="103"/>
        <end position="203"/>
    </location>
</feature>
<gene>
    <name evidence="5" type="ORF">H7E68_05280</name>
</gene>
<dbReference type="InterPro" id="IPR055066">
    <property type="entry name" value="AASDHPPT_N"/>
</dbReference>
<sequence length="235" mass="27837">MDIFIVKTLNVKDEKIKKMCEHISCEKRIKVNKFVNKNDKIQTIVADILIRDQLIKKFNIRNENISFNKNTYGKPYVEKIQNFNFNISHSGEFVVVAISEHEIGIDIEKINSIEYFDIAKNFFSNEEVRYIICPNEQESLERFYEVWTLKEAYIKFNGKGLSIPLNSFTIFFDKDNSIKVVDRNEYNNHIFNQINILPGYKLSLCRLNNESIDIKIINQNELIDYFLELIEKENI</sequence>
<evidence type="ECO:0000313" key="6">
    <source>
        <dbReference type="Proteomes" id="UP000585258"/>
    </source>
</evidence>
<dbReference type="GO" id="GO:0019878">
    <property type="term" value="P:lysine biosynthetic process via aminoadipic acid"/>
    <property type="evidence" value="ECO:0007669"/>
    <property type="project" value="TreeGrafter"/>
</dbReference>
<dbReference type="InterPro" id="IPR008278">
    <property type="entry name" value="4-PPantetheinyl_Trfase_dom"/>
</dbReference>
<dbReference type="SUPFAM" id="SSF56214">
    <property type="entry name" value="4'-phosphopantetheinyl transferase"/>
    <property type="match status" value="2"/>
</dbReference>
<dbReference type="RefSeq" id="WP_185163819.1">
    <property type="nucleotide sequence ID" value="NZ_JACKWY010000002.1"/>
</dbReference>
<comment type="caution">
    <text evidence="5">The sequence shown here is derived from an EMBL/GenBank/DDBJ whole genome shotgun (WGS) entry which is preliminary data.</text>
</comment>
<name>A0A7X0SAN3_9CLOT</name>
<dbReference type="InterPro" id="IPR037143">
    <property type="entry name" value="4-PPantetheinyl_Trfase_dom_sf"/>
</dbReference>
<evidence type="ECO:0000313" key="5">
    <source>
        <dbReference type="EMBL" id="MBB6714148.1"/>
    </source>
</evidence>
<proteinExistence type="inferred from homology"/>
<organism evidence="5 6">
    <name type="scientific">Clostridium gasigenes</name>
    <dbReference type="NCBI Taxonomy" id="94869"/>
    <lineage>
        <taxon>Bacteria</taxon>
        <taxon>Bacillati</taxon>
        <taxon>Bacillota</taxon>
        <taxon>Clostridia</taxon>
        <taxon>Eubacteriales</taxon>
        <taxon>Clostridiaceae</taxon>
        <taxon>Clostridium</taxon>
    </lineage>
</organism>
<dbReference type="GO" id="GO:0005829">
    <property type="term" value="C:cytosol"/>
    <property type="evidence" value="ECO:0007669"/>
    <property type="project" value="TreeGrafter"/>
</dbReference>
<dbReference type="GO" id="GO:0000287">
    <property type="term" value="F:magnesium ion binding"/>
    <property type="evidence" value="ECO:0007669"/>
    <property type="project" value="InterPro"/>
</dbReference>
<dbReference type="EMBL" id="JACKWY010000002">
    <property type="protein sequence ID" value="MBB6714148.1"/>
    <property type="molecule type" value="Genomic_DNA"/>
</dbReference>
<dbReference type="Gene3D" id="3.90.470.20">
    <property type="entry name" value="4'-phosphopantetheinyl transferase domain"/>
    <property type="match status" value="2"/>
</dbReference>
<dbReference type="Proteomes" id="UP000585258">
    <property type="component" value="Unassembled WGS sequence"/>
</dbReference>
<feature type="domain" description="4'-phosphopantetheinyl transferase N-terminal" evidence="4">
    <location>
        <begin position="14"/>
        <end position="98"/>
    </location>
</feature>
<dbReference type="GO" id="GO:0008897">
    <property type="term" value="F:holo-[acyl-carrier-protein] synthase activity"/>
    <property type="evidence" value="ECO:0007669"/>
    <property type="project" value="InterPro"/>
</dbReference>
<keyword evidence="2 5" id="KW-0808">Transferase</keyword>
<reference evidence="5 6" key="1">
    <citation type="submission" date="2020-08" db="EMBL/GenBank/DDBJ databases">
        <title>Clostridia isolated from Swiss meat.</title>
        <authorList>
            <person name="Wambui J."/>
            <person name="Stevens M.J.A."/>
            <person name="Stephan R."/>
        </authorList>
    </citation>
    <scope>NUCLEOTIDE SEQUENCE [LARGE SCALE GENOMIC DNA]</scope>
    <source>
        <strain evidence="5 6">CM001</strain>
    </source>
</reference>
<accession>A0A7X0SAN3</accession>
<dbReference type="PANTHER" id="PTHR12215">
    <property type="entry name" value="PHOSPHOPANTETHEINE TRANSFERASE"/>
    <property type="match status" value="1"/>
</dbReference>
<comment type="similarity">
    <text evidence="1">Belongs to the P-Pant transferase superfamily. Gsp/Sfp/HetI/AcpT family.</text>
</comment>
<protein>
    <submittedName>
        <fullName evidence="5">4'-phosphopantetheinyl transferase superfamily protein</fullName>
    </submittedName>
</protein>
<dbReference type="AlphaFoldDB" id="A0A7X0SAN3"/>
<evidence type="ECO:0000256" key="2">
    <source>
        <dbReference type="ARBA" id="ARBA00022679"/>
    </source>
</evidence>
<evidence type="ECO:0000259" key="3">
    <source>
        <dbReference type="Pfam" id="PF01648"/>
    </source>
</evidence>